<name>A0ABZ2V818_9RHOB</name>
<gene>
    <name evidence="1" type="ORF">AABB29_08850</name>
</gene>
<dbReference type="RefSeq" id="WP_341368800.1">
    <property type="nucleotide sequence ID" value="NZ_CP150951.2"/>
</dbReference>
<evidence type="ECO:0000313" key="1">
    <source>
        <dbReference type="EMBL" id="WZC50699.1"/>
    </source>
</evidence>
<reference evidence="2" key="1">
    <citation type="submission" date="2024-04" db="EMBL/GenBank/DDBJ databases">
        <title>Phylogenomic analyses of a clade within the roseobacter group suggest taxonomic reassignments of species of the genera Aestuariivita, Citreicella, Loktanella, Nautella, Pelagibaca, Ruegeria, Thalassobius, Thiobacimonas and Tropicibacter, and the proposal o.</title>
        <authorList>
            <person name="Jeon C.O."/>
        </authorList>
    </citation>
    <scope>NUCLEOTIDE SEQUENCE [LARGE SCALE GENOMIC DNA]</scope>
    <source>
        <strain evidence="2">BS5-3</strain>
    </source>
</reference>
<sequence>MVQGLLAFAFAALLALVAVSGSQDRSPLQVTSDMALLQAVSTERIVN</sequence>
<dbReference type="Proteomes" id="UP001440612">
    <property type="component" value="Chromosome"/>
</dbReference>
<evidence type="ECO:0000313" key="2">
    <source>
        <dbReference type="Proteomes" id="UP001440612"/>
    </source>
</evidence>
<protein>
    <submittedName>
        <fullName evidence="1">Uncharacterized protein</fullName>
    </submittedName>
</protein>
<proteinExistence type="predicted"/>
<accession>A0ABZ2V818</accession>
<keyword evidence="2" id="KW-1185">Reference proteome</keyword>
<organism evidence="1 2">
    <name type="scientific">Yoonia phaeophyticola</name>
    <dbReference type="NCBI Taxonomy" id="3137369"/>
    <lineage>
        <taxon>Bacteria</taxon>
        <taxon>Pseudomonadati</taxon>
        <taxon>Pseudomonadota</taxon>
        <taxon>Alphaproteobacteria</taxon>
        <taxon>Rhodobacterales</taxon>
        <taxon>Paracoccaceae</taxon>
        <taxon>Yoonia</taxon>
    </lineage>
</organism>
<dbReference type="EMBL" id="CP150951">
    <property type="protein sequence ID" value="WZC50699.1"/>
    <property type="molecule type" value="Genomic_DNA"/>
</dbReference>